<dbReference type="Proteomes" id="UP001595799">
    <property type="component" value="Unassembled WGS sequence"/>
</dbReference>
<evidence type="ECO:0000256" key="4">
    <source>
        <dbReference type="SAM" id="SignalP"/>
    </source>
</evidence>
<dbReference type="PANTHER" id="PTHR30483:SF6">
    <property type="entry name" value="PERIPLASMIC BINDING PROTEIN OF ABC TRANSPORTER FOR NATURAL AMINO ACIDS"/>
    <property type="match status" value="1"/>
</dbReference>
<comment type="caution">
    <text evidence="6">The sequence shown here is derived from an EMBL/GenBank/DDBJ whole genome shotgun (WGS) entry which is preliminary data.</text>
</comment>
<gene>
    <name evidence="6" type="ORF">ACFOW6_02095</name>
</gene>
<keyword evidence="2 4" id="KW-0732">Signal</keyword>
<dbReference type="Pfam" id="PF13458">
    <property type="entry name" value="Peripla_BP_6"/>
    <property type="match status" value="1"/>
</dbReference>
<keyword evidence="7" id="KW-1185">Reference proteome</keyword>
<dbReference type="RefSeq" id="WP_382420658.1">
    <property type="nucleotide sequence ID" value="NZ_JBHSCW010000001.1"/>
</dbReference>
<feature type="chain" id="PRO_5046634695" evidence="4">
    <location>
        <begin position="24"/>
        <end position="414"/>
    </location>
</feature>
<dbReference type="InterPro" id="IPR051010">
    <property type="entry name" value="BCAA_transport"/>
</dbReference>
<dbReference type="SUPFAM" id="SSF53822">
    <property type="entry name" value="Periplasmic binding protein-like I"/>
    <property type="match status" value="1"/>
</dbReference>
<evidence type="ECO:0000313" key="6">
    <source>
        <dbReference type="EMBL" id="MFC4350327.1"/>
    </source>
</evidence>
<dbReference type="Gene3D" id="3.40.50.2300">
    <property type="match status" value="2"/>
</dbReference>
<evidence type="ECO:0000256" key="3">
    <source>
        <dbReference type="ARBA" id="ARBA00022970"/>
    </source>
</evidence>
<dbReference type="EMBL" id="JBHSCW010000001">
    <property type="protein sequence ID" value="MFC4350327.1"/>
    <property type="molecule type" value="Genomic_DNA"/>
</dbReference>
<protein>
    <submittedName>
        <fullName evidence="6">ABC transporter substrate-binding protein</fullName>
    </submittedName>
</protein>
<dbReference type="PANTHER" id="PTHR30483">
    <property type="entry name" value="LEUCINE-SPECIFIC-BINDING PROTEIN"/>
    <property type="match status" value="1"/>
</dbReference>
<keyword evidence="3" id="KW-0029">Amino-acid transport</keyword>
<proteinExistence type="inferred from homology"/>
<reference evidence="7" key="1">
    <citation type="journal article" date="2019" name="Int. J. Syst. Evol. Microbiol.">
        <title>The Global Catalogue of Microorganisms (GCM) 10K type strain sequencing project: providing services to taxonomists for standard genome sequencing and annotation.</title>
        <authorList>
            <consortium name="The Broad Institute Genomics Platform"/>
            <consortium name="The Broad Institute Genome Sequencing Center for Infectious Disease"/>
            <person name="Wu L."/>
            <person name="Ma J."/>
        </authorList>
    </citation>
    <scope>NUCLEOTIDE SEQUENCE [LARGE SCALE GENOMIC DNA]</scope>
    <source>
        <strain evidence="7">CECT 8472</strain>
    </source>
</reference>
<feature type="signal peptide" evidence="4">
    <location>
        <begin position="1"/>
        <end position="23"/>
    </location>
</feature>
<evidence type="ECO:0000259" key="5">
    <source>
        <dbReference type="Pfam" id="PF13458"/>
    </source>
</evidence>
<dbReference type="InterPro" id="IPR028082">
    <property type="entry name" value="Peripla_BP_I"/>
</dbReference>
<accession>A0ABV8UGD0</accession>
<comment type="similarity">
    <text evidence="1">Belongs to the leucine-binding protein family.</text>
</comment>
<dbReference type="InterPro" id="IPR028081">
    <property type="entry name" value="Leu-bd"/>
</dbReference>
<feature type="domain" description="Leucine-binding protein" evidence="5">
    <location>
        <begin position="27"/>
        <end position="374"/>
    </location>
</feature>
<name>A0ABV8UGD0_9PROT</name>
<organism evidence="6 7">
    <name type="scientific">Fodinicurvata halophila</name>
    <dbReference type="NCBI Taxonomy" id="1419723"/>
    <lineage>
        <taxon>Bacteria</taxon>
        <taxon>Pseudomonadati</taxon>
        <taxon>Pseudomonadota</taxon>
        <taxon>Alphaproteobacteria</taxon>
        <taxon>Rhodospirillales</taxon>
        <taxon>Rhodovibrionaceae</taxon>
        <taxon>Fodinicurvata</taxon>
    </lineage>
</organism>
<evidence type="ECO:0000256" key="2">
    <source>
        <dbReference type="ARBA" id="ARBA00022729"/>
    </source>
</evidence>
<sequence>MLKKLLSMTAAATLVVGAGAAAAQDDPIKLGGLATLEGPFAVPGEDGIRGIRMALEKFGHEAGGREIELITASSDASPDSAVDAARRLVENDEVDVLVGPLSGSEGIAIKNYAKDHPEVTFVNGSSAAQRTTLDDPSENFFRFSTDGAQWQAGLGEYAYEEKGYEKVAIVAEDYSFPYSLVMGFMTDFCKLGGQVVEKFYVPLGTRDYSTTVASIPQDIDALYVALGGSDAINFLSQYQQMGSAKPMIAGSITVDQTVLGAKGQQRDYLAGTITAGPIADNWDDPKWVEFKETYAEMFDDGLPSPSLFAHAYYVNTLAVLTALDEVDGDLSDNQAAFREALKNLELETPTGTISVDENRNAVADIFITEVVKDGEGGLYNEVVKVVPEVNQTLGMPEEEFLANGFASRDNPSCP</sequence>
<keyword evidence="3" id="KW-0813">Transport</keyword>
<evidence type="ECO:0000256" key="1">
    <source>
        <dbReference type="ARBA" id="ARBA00010062"/>
    </source>
</evidence>
<dbReference type="CDD" id="cd06332">
    <property type="entry name" value="PBP1_aromatic_compounds-like"/>
    <property type="match status" value="1"/>
</dbReference>
<evidence type="ECO:0000313" key="7">
    <source>
        <dbReference type="Proteomes" id="UP001595799"/>
    </source>
</evidence>